<dbReference type="Pfam" id="PF20976">
    <property type="entry name" value="Pop8"/>
    <property type="match status" value="1"/>
</dbReference>
<evidence type="ECO:0000259" key="2">
    <source>
        <dbReference type="Pfam" id="PF20976"/>
    </source>
</evidence>
<proteinExistence type="predicted"/>
<dbReference type="GO" id="GO:0008033">
    <property type="term" value="P:tRNA processing"/>
    <property type="evidence" value="ECO:0007669"/>
    <property type="project" value="InterPro"/>
</dbReference>
<evidence type="ECO:0000313" key="3">
    <source>
        <dbReference type="EMBL" id="KAK0512819.1"/>
    </source>
</evidence>
<dbReference type="InterPro" id="IPR020347">
    <property type="entry name" value="Pop8"/>
</dbReference>
<dbReference type="GO" id="GO:0000172">
    <property type="term" value="C:ribonuclease MRP complex"/>
    <property type="evidence" value="ECO:0007669"/>
    <property type="project" value="InterPro"/>
</dbReference>
<evidence type="ECO:0000313" key="4">
    <source>
        <dbReference type="Proteomes" id="UP001166286"/>
    </source>
</evidence>
<dbReference type="PANTHER" id="PTHR28173:SF1">
    <property type="entry name" value="RIBONUCLEASES P_MRP PROTEIN SUBUNIT POP8"/>
    <property type="match status" value="1"/>
</dbReference>
<sequence length="145" mass="15565">MASNHSETTAAEVNNGAETTKPTSHSSSRSLTIRNPPYTYLHLILLTSTLSSSSQPPVDILTARTYLTSALSQYLGLTGTAIPIDFLKVEGGSLWIRVPREDEVALVGALSQWVGKDGDVSWRVKAKGEWLGSVVAGNGDHLFEP</sequence>
<dbReference type="GO" id="GO:0034965">
    <property type="term" value="P:intronic box C/D snoRNA processing"/>
    <property type="evidence" value="ECO:0007669"/>
    <property type="project" value="TreeGrafter"/>
</dbReference>
<name>A0AA39V5P7_9LECA</name>
<dbReference type="InterPro" id="IPR049128">
    <property type="entry name" value="Pop8-like_dom"/>
</dbReference>
<dbReference type="GO" id="GO:0000171">
    <property type="term" value="F:ribonuclease MRP activity"/>
    <property type="evidence" value="ECO:0007669"/>
    <property type="project" value="TreeGrafter"/>
</dbReference>
<evidence type="ECO:0000256" key="1">
    <source>
        <dbReference type="SAM" id="MobiDB-lite"/>
    </source>
</evidence>
<dbReference type="GO" id="GO:0000294">
    <property type="term" value="P:nuclear-transcribed mRNA catabolic process, RNase MRP-dependent"/>
    <property type="evidence" value="ECO:0007669"/>
    <property type="project" value="TreeGrafter"/>
</dbReference>
<gene>
    <name evidence="3" type="ORF">JMJ35_004836</name>
</gene>
<dbReference type="GO" id="GO:0004526">
    <property type="term" value="F:ribonuclease P activity"/>
    <property type="evidence" value="ECO:0007669"/>
    <property type="project" value="TreeGrafter"/>
</dbReference>
<dbReference type="PANTHER" id="PTHR28173">
    <property type="entry name" value="RIBONUCLEASES P/MRP PROTEIN SUBUNIT POP8"/>
    <property type="match status" value="1"/>
</dbReference>
<comment type="caution">
    <text evidence="3">The sequence shown here is derived from an EMBL/GenBank/DDBJ whole genome shotgun (WGS) entry which is preliminary data.</text>
</comment>
<feature type="region of interest" description="Disordered" evidence="1">
    <location>
        <begin position="1"/>
        <end position="31"/>
    </location>
</feature>
<dbReference type="EMBL" id="JAFEKC020000009">
    <property type="protein sequence ID" value="KAK0512819.1"/>
    <property type="molecule type" value="Genomic_DNA"/>
</dbReference>
<dbReference type="GO" id="GO:0005655">
    <property type="term" value="C:nucleolar ribonuclease P complex"/>
    <property type="evidence" value="ECO:0007669"/>
    <property type="project" value="InterPro"/>
</dbReference>
<dbReference type="Proteomes" id="UP001166286">
    <property type="component" value="Unassembled WGS sequence"/>
</dbReference>
<protein>
    <recommendedName>
        <fullName evidence="2">Ribonucleases P/MRP subunit Pop8-like domain-containing protein</fullName>
    </recommendedName>
</protein>
<dbReference type="AlphaFoldDB" id="A0AA39V5P7"/>
<feature type="domain" description="Ribonucleases P/MRP subunit Pop8-like" evidence="2">
    <location>
        <begin position="37"/>
        <end position="113"/>
    </location>
</feature>
<accession>A0AA39V5P7</accession>
<reference evidence="3" key="1">
    <citation type="submission" date="2023-03" db="EMBL/GenBank/DDBJ databases">
        <title>Complete genome of Cladonia borealis.</title>
        <authorList>
            <person name="Park H."/>
        </authorList>
    </citation>
    <scope>NUCLEOTIDE SEQUENCE</scope>
    <source>
        <strain evidence="3">ANT050790</strain>
    </source>
</reference>
<keyword evidence="4" id="KW-1185">Reference proteome</keyword>
<organism evidence="3 4">
    <name type="scientific">Cladonia borealis</name>
    <dbReference type="NCBI Taxonomy" id="184061"/>
    <lineage>
        <taxon>Eukaryota</taxon>
        <taxon>Fungi</taxon>
        <taxon>Dikarya</taxon>
        <taxon>Ascomycota</taxon>
        <taxon>Pezizomycotina</taxon>
        <taxon>Lecanoromycetes</taxon>
        <taxon>OSLEUM clade</taxon>
        <taxon>Lecanoromycetidae</taxon>
        <taxon>Lecanorales</taxon>
        <taxon>Lecanorineae</taxon>
        <taxon>Cladoniaceae</taxon>
        <taxon>Cladonia</taxon>
    </lineage>
</organism>